<reference evidence="1" key="1">
    <citation type="submission" date="2018-05" db="EMBL/GenBank/DDBJ databases">
        <authorList>
            <person name="Lanie J.A."/>
            <person name="Ng W.-L."/>
            <person name="Kazmierczak K.M."/>
            <person name="Andrzejewski T.M."/>
            <person name="Davidsen T.M."/>
            <person name="Wayne K.J."/>
            <person name="Tettelin H."/>
            <person name="Glass J.I."/>
            <person name="Rusch D."/>
            <person name="Podicherti R."/>
            <person name="Tsui H.-C.T."/>
            <person name="Winkler M.E."/>
        </authorList>
    </citation>
    <scope>NUCLEOTIDE SEQUENCE</scope>
</reference>
<sequence length="466" mass="50159">MKSIFRGFLDNLLQGALNPKGNLGDWQHGRALYTNDDFRLAPKHKFLYHVAFTLNADAVKVIPQLKTHELNMLVKSVDLPKYNISTTLKHQYNKKRNLQTRLDYDPINITFHDDNYGVTTAMWEAYYRYYFRDGTYSTIDGAGAPSSDSKGIKGGVGAYERANTYGPPHVNSKRFGMDNDQYQNFFNSIQIFQMSRRRYTSFTLVNPIISSWQHDTMDNSDSGVVSNQMTIQYETVWYARGPVEQGTAPKMFGTPSGHYDTMPSPLTLEGGGIASLFGIGGVASGGLDVLGDITSGKATGSLGGFLGTVLKGANVFKNAKSLSQEGLRQEGFNILKGALGSVNNTAVGGVANTLFPKGSGTGSALSSAVATVSGVATASSFIRNVSTGSAFDTITSLANNPGKLDELAKAGSFLKVHLEQGGSAIADQVGSAYNNLSNAAKDSFRNLELDNAQQTVQNNPNISIGV</sequence>
<evidence type="ECO:0000313" key="1">
    <source>
        <dbReference type="EMBL" id="SVA81714.1"/>
    </source>
</evidence>
<proteinExistence type="predicted"/>
<name>A0A381YXP1_9ZZZZ</name>
<organism evidence="1">
    <name type="scientific">marine metagenome</name>
    <dbReference type="NCBI Taxonomy" id="408172"/>
    <lineage>
        <taxon>unclassified sequences</taxon>
        <taxon>metagenomes</taxon>
        <taxon>ecological metagenomes</taxon>
    </lineage>
</organism>
<dbReference type="AlphaFoldDB" id="A0A381YXP1"/>
<accession>A0A381YXP1</accession>
<dbReference type="EMBL" id="UINC01019309">
    <property type="protein sequence ID" value="SVA81714.1"/>
    <property type="molecule type" value="Genomic_DNA"/>
</dbReference>
<gene>
    <name evidence="1" type="ORF">METZ01_LOCUS134568</name>
</gene>
<protein>
    <submittedName>
        <fullName evidence="1">Uncharacterized protein</fullName>
    </submittedName>
</protein>